<feature type="region of interest" description="Disordered" evidence="1">
    <location>
        <begin position="1"/>
        <end position="22"/>
    </location>
</feature>
<proteinExistence type="predicted"/>
<evidence type="ECO:0000256" key="1">
    <source>
        <dbReference type="SAM" id="MobiDB-lite"/>
    </source>
</evidence>
<gene>
    <name evidence="2" type="ORF">GMARGA_LOCUS13491</name>
</gene>
<comment type="caution">
    <text evidence="2">The sequence shown here is derived from an EMBL/GenBank/DDBJ whole genome shotgun (WGS) entry which is preliminary data.</text>
</comment>
<feature type="compositionally biased region" description="Acidic residues" evidence="1">
    <location>
        <begin position="8"/>
        <end position="18"/>
    </location>
</feature>
<dbReference type="Proteomes" id="UP000789901">
    <property type="component" value="Unassembled WGS sequence"/>
</dbReference>
<organism evidence="2 3">
    <name type="scientific">Gigaspora margarita</name>
    <dbReference type="NCBI Taxonomy" id="4874"/>
    <lineage>
        <taxon>Eukaryota</taxon>
        <taxon>Fungi</taxon>
        <taxon>Fungi incertae sedis</taxon>
        <taxon>Mucoromycota</taxon>
        <taxon>Glomeromycotina</taxon>
        <taxon>Glomeromycetes</taxon>
        <taxon>Diversisporales</taxon>
        <taxon>Gigasporaceae</taxon>
        <taxon>Gigaspora</taxon>
    </lineage>
</organism>
<feature type="non-terminal residue" evidence="2">
    <location>
        <position position="95"/>
    </location>
</feature>
<sequence>MLETIQTETDEDTDDSDLEKESVLEPEIKPIKFVLTDELALKGYGSQPSSYLYADQGLTTTGSEFSKYEKNDLIDTDMKGFTTISYKKAMIIKKE</sequence>
<dbReference type="EMBL" id="CAJVQB010008582">
    <property type="protein sequence ID" value="CAG8720651.1"/>
    <property type="molecule type" value="Genomic_DNA"/>
</dbReference>
<reference evidence="2 3" key="1">
    <citation type="submission" date="2021-06" db="EMBL/GenBank/DDBJ databases">
        <authorList>
            <person name="Kallberg Y."/>
            <person name="Tangrot J."/>
            <person name="Rosling A."/>
        </authorList>
    </citation>
    <scope>NUCLEOTIDE SEQUENCE [LARGE SCALE GENOMIC DNA]</scope>
    <source>
        <strain evidence="2 3">120-4 pot B 10/14</strain>
    </source>
</reference>
<keyword evidence="3" id="KW-1185">Reference proteome</keyword>
<protein>
    <submittedName>
        <fullName evidence="2">16126_t:CDS:1</fullName>
    </submittedName>
</protein>
<evidence type="ECO:0000313" key="3">
    <source>
        <dbReference type="Proteomes" id="UP000789901"/>
    </source>
</evidence>
<evidence type="ECO:0000313" key="2">
    <source>
        <dbReference type="EMBL" id="CAG8720651.1"/>
    </source>
</evidence>
<accession>A0ABN7V281</accession>
<name>A0ABN7V281_GIGMA</name>